<gene>
    <name evidence="9" type="primary">CSON015565</name>
</gene>
<dbReference type="PRINTS" id="PR00259">
    <property type="entry name" value="TMFOUR"/>
</dbReference>
<evidence type="ECO:0000313" key="8">
    <source>
        <dbReference type="EMBL" id="SSX08337.1"/>
    </source>
</evidence>
<accession>A0A336MEI8</accession>
<evidence type="ECO:0000256" key="5">
    <source>
        <dbReference type="ARBA" id="ARBA00023136"/>
    </source>
</evidence>
<dbReference type="InterPro" id="IPR000301">
    <property type="entry name" value="Tetraspanin_animals"/>
</dbReference>
<organism evidence="9">
    <name type="scientific">Culicoides sonorensis</name>
    <name type="common">Biting midge</name>
    <dbReference type="NCBI Taxonomy" id="179676"/>
    <lineage>
        <taxon>Eukaryota</taxon>
        <taxon>Metazoa</taxon>
        <taxon>Ecdysozoa</taxon>
        <taxon>Arthropoda</taxon>
        <taxon>Hexapoda</taxon>
        <taxon>Insecta</taxon>
        <taxon>Pterygota</taxon>
        <taxon>Neoptera</taxon>
        <taxon>Endopterygota</taxon>
        <taxon>Diptera</taxon>
        <taxon>Nematocera</taxon>
        <taxon>Chironomoidea</taxon>
        <taxon>Ceratopogonidae</taxon>
        <taxon>Ceratopogoninae</taxon>
        <taxon>Culicoides</taxon>
        <taxon>Monoculicoides</taxon>
    </lineage>
</organism>
<comment type="subcellular location">
    <subcellularLocation>
        <location evidence="1 7">Membrane</location>
        <topology evidence="1 7">Multi-pass membrane protein</topology>
    </subcellularLocation>
</comment>
<keyword evidence="4 7" id="KW-1133">Transmembrane helix</keyword>
<evidence type="ECO:0000256" key="6">
    <source>
        <dbReference type="PIRSR" id="PIRSR002419-1"/>
    </source>
</evidence>
<proteinExistence type="inferred from homology"/>
<dbReference type="AlphaFoldDB" id="A0A336MEI8"/>
<dbReference type="EMBL" id="UFQS01000997">
    <property type="protein sequence ID" value="SSX08337.1"/>
    <property type="molecule type" value="Genomic_DNA"/>
</dbReference>
<evidence type="ECO:0000313" key="9">
    <source>
        <dbReference type="EMBL" id="SSX28360.1"/>
    </source>
</evidence>
<feature type="transmembrane region" description="Helical" evidence="7">
    <location>
        <begin position="85"/>
        <end position="109"/>
    </location>
</feature>
<feature type="disulfide bond" evidence="6">
    <location>
        <begin position="148"/>
        <end position="166"/>
    </location>
</feature>
<keyword evidence="6" id="KW-1015">Disulfide bond</keyword>
<sequence length="233" mass="26137">MGGSGGCGRFVKFSLFVTNLVVFIAGAIVFGLAIWTLVDKSFINELMGTNMFSGVVYVLIFMSLVVLFLSFLGCMGAAKEIKCMLLTYFTIIFLVFVVVLIGGILGYVFREKVTHTMRQEMHSSLKFYGNRRPVTQSWDSTQERLKCCGVDSYRDWQLYGRIPESCCQETYGGQKKPCIDNPNPQTIYMNGCLHITTDYVREHASIIAGCSIALAVLMVFAMIFSCSLFRMIK</sequence>
<protein>
    <recommendedName>
        <fullName evidence="7">Tetraspanin</fullName>
    </recommendedName>
</protein>
<feature type="disulfide bond" evidence="6">
    <location>
        <begin position="147"/>
        <end position="178"/>
    </location>
</feature>
<comment type="similarity">
    <text evidence="2 7">Belongs to the tetraspanin (TM4SF) family.</text>
</comment>
<dbReference type="OMA" id="CSLFRMI"/>
<evidence type="ECO:0000256" key="4">
    <source>
        <dbReference type="ARBA" id="ARBA00022989"/>
    </source>
</evidence>
<dbReference type="GO" id="GO:0005886">
    <property type="term" value="C:plasma membrane"/>
    <property type="evidence" value="ECO:0007669"/>
    <property type="project" value="TreeGrafter"/>
</dbReference>
<keyword evidence="3 7" id="KW-0812">Transmembrane</keyword>
<dbReference type="SUPFAM" id="SSF48652">
    <property type="entry name" value="Tetraspanin"/>
    <property type="match status" value="1"/>
</dbReference>
<evidence type="ECO:0000256" key="3">
    <source>
        <dbReference type="ARBA" id="ARBA00022692"/>
    </source>
</evidence>
<dbReference type="PANTHER" id="PTHR19282:SF527">
    <property type="entry name" value="TETRASPANIN"/>
    <property type="match status" value="1"/>
</dbReference>
<dbReference type="VEuPathDB" id="VectorBase:CSON015565"/>
<dbReference type="Gene3D" id="1.10.1450.10">
    <property type="entry name" value="Tetraspanin"/>
    <property type="match status" value="1"/>
</dbReference>
<dbReference type="PIRSF" id="PIRSF002419">
    <property type="entry name" value="Tetraspanin"/>
    <property type="match status" value="1"/>
</dbReference>
<feature type="transmembrane region" description="Helical" evidence="7">
    <location>
        <begin position="55"/>
        <end position="78"/>
    </location>
</feature>
<dbReference type="InterPro" id="IPR018499">
    <property type="entry name" value="Tetraspanin/Peripherin"/>
</dbReference>
<evidence type="ECO:0000256" key="1">
    <source>
        <dbReference type="ARBA" id="ARBA00004141"/>
    </source>
</evidence>
<dbReference type="Pfam" id="PF00335">
    <property type="entry name" value="Tetraspanin"/>
    <property type="match status" value="1"/>
</dbReference>
<name>A0A336MEI8_CULSO</name>
<dbReference type="EMBL" id="UFQT01000997">
    <property type="protein sequence ID" value="SSX28360.1"/>
    <property type="molecule type" value="Genomic_DNA"/>
</dbReference>
<evidence type="ECO:0000256" key="2">
    <source>
        <dbReference type="ARBA" id="ARBA00006840"/>
    </source>
</evidence>
<dbReference type="PANTHER" id="PTHR19282">
    <property type="entry name" value="TETRASPANIN"/>
    <property type="match status" value="1"/>
</dbReference>
<keyword evidence="5 7" id="KW-0472">Membrane</keyword>
<reference evidence="9" key="2">
    <citation type="submission" date="2018-07" db="EMBL/GenBank/DDBJ databases">
        <authorList>
            <person name="Quirk P.G."/>
            <person name="Krulwich T.A."/>
        </authorList>
    </citation>
    <scope>NUCLEOTIDE SEQUENCE</scope>
</reference>
<evidence type="ECO:0000256" key="7">
    <source>
        <dbReference type="RuleBase" id="RU361218"/>
    </source>
</evidence>
<feature type="transmembrane region" description="Helical" evidence="7">
    <location>
        <begin position="12"/>
        <end position="35"/>
    </location>
</feature>
<feature type="transmembrane region" description="Helical" evidence="7">
    <location>
        <begin position="206"/>
        <end position="229"/>
    </location>
</feature>
<reference evidence="8" key="1">
    <citation type="submission" date="2018-04" db="EMBL/GenBank/DDBJ databases">
        <authorList>
            <person name="Go L.Y."/>
            <person name="Mitchell J.A."/>
        </authorList>
    </citation>
    <scope>NUCLEOTIDE SEQUENCE</scope>
    <source>
        <tissue evidence="8">Whole organism</tissue>
    </source>
</reference>
<dbReference type="InterPro" id="IPR008952">
    <property type="entry name" value="Tetraspanin_EC2_sf"/>
</dbReference>